<comment type="caution">
    <text evidence="1">The sequence shown here is derived from an EMBL/GenBank/DDBJ whole genome shotgun (WGS) entry which is preliminary data.</text>
</comment>
<sequence>MEIEIELYKIYKKTSIATHRLGQHLIFNNQCWDLTHGIHLAAKIERTSLANFKDKACNR</sequence>
<name>A0A5B7DK89_PORTR</name>
<organism evidence="1 2">
    <name type="scientific">Portunus trituberculatus</name>
    <name type="common">Swimming crab</name>
    <name type="synonym">Neptunus trituberculatus</name>
    <dbReference type="NCBI Taxonomy" id="210409"/>
    <lineage>
        <taxon>Eukaryota</taxon>
        <taxon>Metazoa</taxon>
        <taxon>Ecdysozoa</taxon>
        <taxon>Arthropoda</taxon>
        <taxon>Crustacea</taxon>
        <taxon>Multicrustacea</taxon>
        <taxon>Malacostraca</taxon>
        <taxon>Eumalacostraca</taxon>
        <taxon>Eucarida</taxon>
        <taxon>Decapoda</taxon>
        <taxon>Pleocyemata</taxon>
        <taxon>Brachyura</taxon>
        <taxon>Eubrachyura</taxon>
        <taxon>Portunoidea</taxon>
        <taxon>Portunidae</taxon>
        <taxon>Portuninae</taxon>
        <taxon>Portunus</taxon>
    </lineage>
</organism>
<keyword evidence="2" id="KW-1185">Reference proteome</keyword>
<proteinExistence type="predicted"/>
<reference evidence="1 2" key="1">
    <citation type="submission" date="2019-05" db="EMBL/GenBank/DDBJ databases">
        <title>Another draft genome of Portunus trituberculatus and its Hox gene families provides insights of decapod evolution.</title>
        <authorList>
            <person name="Jeong J.-H."/>
            <person name="Song I."/>
            <person name="Kim S."/>
            <person name="Choi T."/>
            <person name="Kim D."/>
            <person name="Ryu S."/>
            <person name="Kim W."/>
        </authorList>
    </citation>
    <scope>NUCLEOTIDE SEQUENCE [LARGE SCALE GENOMIC DNA]</scope>
    <source>
        <tissue evidence="1">Muscle</tissue>
    </source>
</reference>
<evidence type="ECO:0000313" key="1">
    <source>
        <dbReference type="EMBL" id="MPC21838.1"/>
    </source>
</evidence>
<protein>
    <submittedName>
        <fullName evidence="1">Uncharacterized protein</fullName>
    </submittedName>
</protein>
<dbReference type="EMBL" id="VSRR010001023">
    <property type="protein sequence ID" value="MPC21838.1"/>
    <property type="molecule type" value="Genomic_DNA"/>
</dbReference>
<accession>A0A5B7DK89</accession>
<gene>
    <name evidence="1" type="ORF">E2C01_014839</name>
</gene>
<dbReference type="AlphaFoldDB" id="A0A5B7DK89"/>
<evidence type="ECO:0000313" key="2">
    <source>
        <dbReference type="Proteomes" id="UP000324222"/>
    </source>
</evidence>
<dbReference type="Proteomes" id="UP000324222">
    <property type="component" value="Unassembled WGS sequence"/>
</dbReference>